<dbReference type="EMBL" id="JBHRSB010000006">
    <property type="protein sequence ID" value="MFC3002088.1"/>
    <property type="molecule type" value="Genomic_DNA"/>
</dbReference>
<comment type="caution">
    <text evidence="2">The sequence shown here is derived from an EMBL/GenBank/DDBJ whole genome shotgun (WGS) entry which is preliminary data.</text>
</comment>
<organism evidence="2 3">
    <name type="scientific">Falsiroseomonas tokyonensis</name>
    <dbReference type="NCBI Taxonomy" id="430521"/>
    <lineage>
        <taxon>Bacteria</taxon>
        <taxon>Pseudomonadati</taxon>
        <taxon>Pseudomonadota</taxon>
        <taxon>Alphaproteobacteria</taxon>
        <taxon>Acetobacterales</taxon>
        <taxon>Roseomonadaceae</taxon>
        <taxon>Falsiroseomonas</taxon>
    </lineage>
</organism>
<feature type="domain" description="Helix-turn-helix" evidence="1">
    <location>
        <begin position="18"/>
        <end position="59"/>
    </location>
</feature>
<keyword evidence="3" id="KW-1185">Reference proteome</keyword>
<evidence type="ECO:0000313" key="3">
    <source>
        <dbReference type="Proteomes" id="UP001595420"/>
    </source>
</evidence>
<accession>A0ABV7C020</accession>
<dbReference type="RefSeq" id="WP_216838173.1">
    <property type="nucleotide sequence ID" value="NZ_JAFNJS010000006.1"/>
</dbReference>
<evidence type="ECO:0000259" key="1">
    <source>
        <dbReference type="Pfam" id="PF12728"/>
    </source>
</evidence>
<reference evidence="3" key="1">
    <citation type="journal article" date="2019" name="Int. J. Syst. Evol. Microbiol.">
        <title>The Global Catalogue of Microorganisms (GCM) 10K type strain sequencing project: providing services to taxonomists for standard genome sequencing and annotation.</title>
        <authorList>
            <consortium name="The Broad Institute Genomics Platform"/>
            <consortium name="The Broad Institute Genome Sequencing Center for Infectious Disease"/>
            <person name="Wu L."/>
            <person name="Ma J."/>
        </authorList>
    </citation>
    <scope>NUCLEOTIDE SEQUENCE [LARGE SCALE GENOMIC DNA]</scope>
    <source>
        <strain evidence="3">CGMCC 1.16855</strain>
    </source>
</reference>
<dbReference type="Proteomes" id="UP001595420">
    <property type="component" value="Unassembled WGS sequence"/>
</dbReference>
<proteinExistence type="predicted"/>
<sequence>MEQQLPIPEPIFVQPKIAAKILNCGMTKLWELVRQGRLDARRMGRRTPITMASIRRYADSLPPAREAA</sequence>
<gene>
    <name evidence="2" type="ORF">ACFOD3_19440</name>
</gene>
<name>A0ABV7C020_9PROT</name>
<dbReference type="Pfam" id="PF12728">
    <property type="entry name" value="HTH_17"/>
    <property type="match status" value="1"/>
</dbReference>
<protein>
    <submittedName>
        <fullName evidence="2">Helix-turn-helix domain-containing protein</fullName>
    </submittedName>
</protein>
<dbReference type="InterPro" id="IPR041657">
    <property type="entry name" value="HTH_17"/>
</dbReference>
<evidence type="ECO:0000313" key="2">
    <source>
        <dbReference type="EMBL" id="MFC3002088.1"/>
    </source>
</evidence>